<dbReference type="EMBL" id="CAJNNW010003341">
    <property type="protein sequence ID" value="CAE8645280.1"/>
    <property type="molecule type" value="Genomic_DNA"/>
</dbReference>
<gene>
    <name evidence="2" type="ORF">PGLA2088_LOCUS3774</name>
</gene>
<evidence type="ECO:0000256" key="1">
    <source>
        <dbReference type="SAM" id="MobiDB-lite"/>
    </source>
</evidence>
<dbReference type="PANTHER" id="PTHR36911">
    <property type="entry name" value="LIM ZINC-BINDING DOMAIN-CONTAINING PROTEIN-RELATED"/>
    <property type="match status" value="1"/>
</dbReference>
<accession>A0A813I2X7</accession>
<dbReference type="Gene3D" id="2.130.10.10">
    <property type="entry name" value="YVTN repeat-like/Quinoprotein amine dehydrogenase"/>
    <property type="match status" value="1"/>
</dbReference>
<reference evidence="2" key="1">
    <citation type="submission" date="2021-02" db="EMBL/GenBank/DDBJ databases">
        <authorList>
            <person name="Dougan E. K."/>
            <person name="Rhodes N."/>
            <person name="Thang M."/>
            <person name="Chan C."/>
        </authorList>
    </citation>
    <scope>NUCLEOTIDE SEQUENCE</scope>
</reference>
<feature type="compositionally biased region" description="Low complexity" evidence="1">
    <location>
        <begin position="181"/>
        <end position="226"/>
    </location>
</feature>
<dbReference type="AlphaFoldDB" id="A0A813I2X7"/>
<sequence>VKAFRTRDALTEHMATKRHRYNARRWEEDGNGSAVASDCFPLSPSLGAASPALSALRSPMTPWMLSPLCAAAAPPMSPLPGPSMMLSPRGVDSDFELELVVEDARPLPINATAAPPICPPGMLLLASVPSAVWSRSLGLLGCSKSCARAAMAFSSAATLRSGELGLLSLWEALASELWGPAASNNNNNKNNNNNNNNNSNNNNNNNNNSNDSKNSNNNNSNKNSNNAASAAPSSDRGALRTGARRFLDIASGEDEASDIWALLGGDSVHVNLRSRAGTWEEPEEDLTACGAVAASSSRSTQSWGSRCLVRRQATPGFPVAVLASASGLVAAAARGETEVRLFGEQLDRLPPVRTRGKPVEALALAPGGECLAVGASDGQVTLHSLSDPEVAPARLFRVAPEGVMTSSSSMSFAGLLFLSPGQVVVAARGSRTAALLDTEAPGKPPVSTAGFDDGLASPGLLAAAGLGTGDVVLLFDLYGRARVWDVRAPAGGQSSPLLSLPDISCSAVAVDEARWTVAAWTAPGKLYWSDLRAPRPVQLPLQVCRKGMLWPPDGPPQRTPLLAFGPRGSLIACWAPDLEAAQVSPAQQATVGCAFAGGRALVPTMSGILQAVPLTACRAAGGGPLLFGSARLGLKSRGRPAWHFELAAVGVPSAVPLILPPGGPWPAQGFKGGGGGGKKGGGKGKPRRNIGIGESRHTGGTVGRAGRGGR</sequence>
<proteinExistence type="predicted"/>
<name>A0A813I2X7_POLGL</name>
<dbReference type="Proteomes" id="UP000626109">
    <property type="component" value="Unassembled WGS sequence"/>
</dbReference>
<protein>
    <submittedName>
        <fullName evidence="2">Uncharacterized protein</fullName>
    </submittedName>
</protein>
<feature type="non-terminal residue" evidence="2">
    <location>
        <position position="1"/>
    </location>
</feature>
<comment type="caution">
    <text evidence="2">The sequence shown here is derived from an EMBL/GenBank/DDBJ whole genome shotgun (WGS) entry which is preliminary data.</text>
</comment>
<dbReference type="InterPro" id="IPR015943">
    <property type="entry name" value="WD40/YVTN_repeat-like_dom_sf"/>
</dbReference>
<feature type="region of interest" description="Disordered" evidence="1">
    <location>
        <begin position="665"/>
        <end position="710"/>
    </location>
</feature>
<organism evidence="2 3">
    <name type="scientific">Polarella glacialis</name>
    <name type="common">Dinoflagellate</name>
    <dbReference type="NCBI Taxonomy" id="89957"/>
    <lineage>
        <taxon>Eukaryota</taxon>
        <taxon>Sar</taxon>
        <taxon>Alveolata</taxon>
        <taxon>Dinophyceae</taxon>
        <taxon>Suessiales</taxon>
        <taxon>Suessiaceae</taxon>
        <taxon>Polarella</taxon>
    </lineage>
</organism>
<dbReference type="SUPFAM" id="SSF63829">
    <property type="entry name" value="Calcium-dependent phosphotriesterase"/>
    <property type="match status" value="1"/>
</dbReference>
<feature type="compositionally biased region" description="Gly residues" evidence="1">
    <location>
        <begin position="670"/>
        <end position="679"/>
    </location>
</feature>
<feature type="compositionally biased region" description="Gly residues" evidence="1">
    <location>
        <begin position="700"/>
        <end position="710"/>
    </location>
</feature>
<feature type="region of interest" description="Disordered" evidence="1">
    <location>
        <begin position="181"/>
        <end position="237"/>
    </location>
</feature>
<evidence type="ECO:0000313" key="2">
    <source>
        <dbReference type="EMBL" id="CAE8645280.1"/>
    </source>
</evidence>
<evidence type="ECO:0000313" key="3">
    <source>
        <dbReference type="Proteomes" id="UP000626109"/>
    </source>
</evidence>